<dbReference type="InterPro" id="IPR009057">
    <property type="entry name" value="Homeodomain-like_sf"/>
</dbReference>
<comment type="caution">
    <text evidence="8">The sequence shown here is derived from an EMBL/GenBank/DDBJ whole genome shotgun (WGS) entry which is preliminary data.</text>
</comment>
<evidence type="ECO:0000259" key="7">
    <source>
        <dbReference type="PROSITE" id="PS51294"/>
    </source>
</evidence>
<feature type="domain" description="Myb-like" evidence="6">
    <location>
        <begin position="6"/>
        <end position="58"/>
    </location>
</feature>
<evidence type="ECO:0000256" key="4">
    <source>
        <dbReference type="ARBA" id="ARBA00023242"/>
    </source>
</evidence>
<dbReference type="Gene3D" id="1.10.10.60">
    <property type="entry name" value="Homeodomain-like"/>
    <property type="match status" value="3"/>
</dbReference>
<dbReference type="GO" id="GO:0042795">
    <property type="term" value="P:snRNA transcription by RNA polymerase II"/>
    <property type="evidence" value="ECO:0007669"/>
    <property type="project" value="TreeGrafter"/>
</dbReference>
<evidence type="ECO:0000259" key="6">
    <source>
        <dbReference type="PROSITE" id="PS50090"/>
    </source>
</evidence>
<dbReference type="InterPro" id="IPR017930">
    <property type="entry name" value="Myb_dom"/>
</dbReference>
<dbReference type="GO" id="GO:0019185">
    <property type="term" value="C:snRNA-activating protein complex"/>
    <property type="evidence" value="ECO:0007669"/>
    <property type="project" value="TreeGrafter"/>
</dbReference>
<evidence type="ECO:0000256" key="3">
    <source>
        <dbReference type="ARBA" id="ARBA00023163"/>
    </source>
</evidence>
<dbReference type="PANTHER" id="PTHR46621">
    <property type="entry name" value="SNRNA-ACTIVATING PROTEIN COMPLEX SUBUNIT 4"/>
    <property type="match status" value="1"/>
</dbReference>
<feature type="region of interest" description="Disordered" evidence="5">
    <location>
        <begin position="144"/>
        <end position="207"/>
    </location>
</feature>
<dbReference type="PROSITE" id="PS51294">
    <property type="entry name" value="HTH_MYB"/>
    <property type="match status" value="2"/>
</dbReference>
<feature type="compositionally biased region" description="Basic and acidic residues" evidence="5">
    <location>
        <begin position="152"/>
        <end position="167"/>
    </location>
</feature>
<dbReference type="PANTHER" id="PTHR46621:SF1">
    <property type="entry name" value="SNRNA-ACTIVATING PROTEIN COMPLEX SUBUNIT 4"/>
    <property type="match status" value="1"/>
</dbReference>
<name>A0AAN6YP53_9PEZI</name>
<dbReference type="SUPFAM" id="SSF46689">
    <property type="entry name" value="Homeodomain-like"/>
    <property type="match status" value="2"/>
</dbReference>
<evidence type="ECO:0000256" key="2">
    <source>
        <dbReference type="ARBA" id="ARBA00023125"/>
    </source>
</evidence>
<feature type="compositionally biased region" description="Acidic residues" evidence="5">
    <location>
        <begin position="189"/>
        <end position="202"/>
    </location>
</feature>
<dbReference type="SMART" id="SM00717">
    <property type="entry name" value="SANT"/>
    <property type="match status" value="3"/>
</dbReference>
<reference evidence="8" key="1">
    <citation type="journal article" date="2023" name="Mol. Phylogenet. Evol.">
        <title>Genome-scale phylogeny and comparative genomics of the fungal order Sordariales.</title>
        <authorList>
            <person name="Hensen N."/>
            <person name="Bonometti L."/>
            <person name="Westerberg I."/>
            <person name="Brannstrom I.O."/>
            <person name="Guillou S."/>
            <person name="Cros-Aarteil S."/>
            <person name="Calhoun S."/>
            <person name="Haridas S."/>
            <person name="Kuo A."/>
            <person name="Mondo S."/>
            <person name="Pangilinan J."/>
            <person name="Riley R."/>
            <person name="LaButti K."/>
            <person name="Andreopoulos B."/>
            <person name="Lipzen A."/>
            <person name="Chen C."/>
            <person name="Yan M."/>
            <person name="Daum C."/>
            <person name="Ng V."/>
            <person name="Clum A."/>
            <person name="Steindorff A."/>
            <person name="Ohm R.A."/>
            <person name="Martin F."/>
            <person name="Silar P."/>
            <person name="Natvig D.O."/>
            <person name="Lalanne C."/>
            <person name="Gautier V."/>
            <person name="Ament-Velasquez S.L."/>
            <person name="Kruys A."/>
            <person name="Hutchinson M.I."/>
            <person name="Powell A.J."/>
            <person name="Barry K."/>
            <person name="Miller A.N."/>
            <person name="Grigoriev I.V."/>
            <person name="Debuchy R."/>
            <person name="Gladieux P."/>
            <person name="Hiltunen Thoren M."/>
            <person name="Johannesson H."/>
        </authorList>
    </citation>
    <scope>NUCLEOTIDE SEQUENCE</scope>
    <source>
        <strain evidence="8">CBS 990.96</strain>
    </source>
</reference>
<evidence type="ECO:0000313" key="9">
    <source>
        <dbReference type="Proteomes" id="UP001301958"/>
    </source>
</evidence>
<feature type="domain" description="HTH myb-type" evidence="7">
    <location>
        <begin position="117"/>
        <end position="167"/>
    </location>
</feature>
<feature type="domain" description="HTH myb-type" evidence="7">
    <location>
        <begin position="62"/>
        <end position="116"/>
    </location>
</feature>
<keyword evidence="4" id="KW-0539">Nucleus</keyword>
<dbReference type="GO" id="GO:0001006">
    <property type="term" value="F:RNA polymerase III type 3 promoter sequence-specific DNA binding"/>
    <property type="evidence" value="ECO:0007669"/>
    <property type="project" value="TreeGrafter"/>
</dbReference>
<accession>A0AAN6YP53</accession>
<proteinExistence type="predicted"/>
<dbReference type="GO" id="GO:0000978">
    <property type="term" value="F:RNA polymerase II cis-regulatory region sequence-specific DNA binding"/>
    <property type="evidence" value="ECO:0007669"/>
    <property type="project" value="TreeGrafter"/>
</dbReference>
<feature type="domain" description="Myb-like" evidence="6">
    <location>
        <begin position="62"/>
        <end position="112"/>
    </location>
</feature>
<keyword evidence="3" id="KW-0804">Transcription</keyword>
<dbReference type="InterPro" id="IPR001005">
    <property type="entry name" value="SANT/Myb"/>
</dbReference>
<dbReference type="PROSITE" id="PS50090">
    <property type="entry name" value="MYB_LIKE"/>
    <property type="match status" value="3"/>
</dbReference>
<dbReference type="Pfam" id="PF00249">
    <property type="entry name" value="Myb_DNA-binding"/>
    <property type="match status" value="1"/>
</dbReference>
<keyword evidence="1" id="KW-0805">Transcription regulation</keyword>
<dbReference type="GO" id="GO:0042796">
    <property type="term" value="P:snRNA transcription by RNA polymerase III"/>
    <property type="evidence" value="ECO:0007669"/>
    <property type="project" value="TreeGrafter"/>
</dbReference>
<protein>
    <submittedName>
        <fullName evidence="8">Uncharacterized protein</fullName>
    </submittedName>
</protein>
<dbReference type="AlphaFoldDB" id="A0AAN6YP53"/>
<dbReference type="CDD" id="cd00167">
    <property type="entry name" value="SANT"/>
    <property type="match status" value="3"/>
</dbReference>
<dbReference type="Pfam" id="PF13921">
    <property type="entry name" value="Myb_DNA-bind_6"/>
    <property type="match status" value="1"/>
</dbReference>
<dbReference type="InterPro" id="IPR051575">
    <property type="entry name" value="Myb-like_DNA-bd"/>
</dbReference>
<evidence type="ECO:0000313" key="8">
    <source>
        <dbReference type="EMBL" id="KAK4221375.1"/>
    </source>
</evidence>
<feature type="domain" description="Myb-like" evidence="6">
    <location>
        <begin position="113"/>
        <end position="159"/>
    </location>
</feature>
<gene>
    <name evidence="8" type="ORF">QBC38DRAFT_131063</name>
</gene>
<keyword evidence="2" id="KW-0238">DNA-binding</keyword>
<sequence>MASSAAATRERRWWTKNEDKILQNAGQLQINEHGTIKSWNDLADLLPGRTNKDCRKRWYKVRLDIRKGAWMPEEDQRLREAVNQVGIRWSVVAEMVQTRNADQCAKRWRHVLGPHIKHGPWSPEEDKILLESIAKYGHNWKDIGLNELPGRSPHDIRNRSVALDRRARQSNSDPGKSPEPVSPASSDGTSEEQFGDSGDDFSSESYAASGIFDNGTQAHAMFLSSPIHTPGRAMQTTYNPGMDFVMSGAADIDYHSYGLGNTGQSSTERTISETLQRQTQSPHLTSPQDDPSRLAASLAAAGLMNFSEADFIPNPTGQYPFQLGHLSDPTGCGSAPRSFQGTPAPQTSDIEAQFTQSSISPPPPAKGHVTIFMGQGDLDLAQDVMGSLKQLDVDITMHLVRNNSSSE</sequence>
<reference evidence="8" key="2">
    <citation type="submission" date="2023-05" db="EMBL/GenBank/DDBJ databases">
        <authorList>
            <consortium name="Lawrence Berkeley National Laboratory"/>
            <person name="Steindorff A."/>
            <person name="Hensen N."/>
            <person name="Bonometti L."/>
            <person name="Westerberg I."/>
            <person name="Brannstrom I.O."/>
            <person name="Guillou S."/>
            <person name="Cros-Aarteil S."/>
            <person name="Calhoun S."/>
            <person name="Haridas S."/>
            <person name="Kuo A."/>
            <person name="Mondo S."/>
            <person name="Pangilinan J."/>
            <person name="Riley R."/>
            <person name="Labutti K."/>
            <person name="Andreopoulos B."/>
            <person name="Lipzen A."/>
            <person name="Chen C."/>
            <person name="Yanf M."/>
            <person name="Daum C."/>
            <person name="Ng V."/>
            <person name="Clum A."/>
            <person name="Ohm R."/>
            <person name="Martin F."/>
            <person name="Silar P."/>
            <person name="Natvig D."/>
            <person name="Lalanne C."/>
            <person name="Gautier V."/>
            <person name="Ament-Velasquez S.L."/>
            <person name="Kruys A."/>
            <person name="Hutchinson M.I."/>
            <person name="Powell A.J."/>
            <person name="Barry K."/>
            <person name="Miller A.N."/>
            <person name="Grigoriev I.V."/>
            <person name="Debuchy R."/>
            <person name="Gladieux P."/>
            <person name="Thoren M.H."/>
            <person name="Johannesson H."/>
        </authorList>
    </citation>
    <scope>NUCLEOTIDE SEQUENCE</scope>
    <source>
        <strain evidence="8">CBS 990.96</strain>
    </source>
</reference>
<evidence type="ECO:0000256" key="1">
    <source>
        <dbReference type="ARBA" id="ARBA00023015"/>
    </source>
</evidence>
<evidence type="ECO:0000256" key="5">
    <source>
        <dbReference type="SAM" id="MobiDB-lite"/>
    </source>
</evidence>
<dbReference type="EMBL" id="MU865554">
    <property type="protein sequence ID" value="KAK4221375.1"/>
    <property type="molecule type" value="Genomic_DNA"/>
</dbReference>
<organism evidence="8 9">
    <name type="scientific">Podospora fimiseda</name>
    <dbReference type="NCBI Taxonomy" id="252190"/>
    <lineage>
        <taxon>Eukaryota</taxon>
        <taxon>Fungi</taxon>
        <taxon>Dikarya</taxon>
        <taxon>Ascomycota</taxon>
        <taxon>Pezizomycotina</taxon>
        <taxon>Sordariomycetes</taxon>
        <taxon>Sordariomycetidae</taxon>
        <taxon>Sordariales</taxon>
        <taxon>Podosporaceae</taxon>
        <taxon>Podospora</taxon>
    </lineage>
</organism>
<keyword evidence="9" id="KW-1185">Reference proteome</keyword>
<dbReference type="Proteomes" id="UP001301958">
    <property type="component" value="Unassembled WGS sequence"/>
</dbReference>